<dbReference type="GO" id="GO:0008757">
    <property type="term" value="F:S-adenosylmethionine-dependent methyltransferase activity"/>
    <property type="evidence" value="ECO:0007669"/>
    <property type="project" value="InterPro"/>
</dbReference>
<evidence type="ECO:0000313" key="3">
    <source>
        <dbReference type="Proteomes" id="UP000681340"/>
    </source>
</evidence>
<dbReference type="AlphaFoldDB" id="A0A919SUL7"/>
<dbReference type="CDD" id="cd02440">
    <property type="entry name" value="AdoMet_MTases"/>
    <property type="match status" value="1"/>
</dbReference>
<reference evidence="2" key="1">
    <citation type="submission" date="2021-03" db="EMBL/GenBank/DDBJ databases">
        <title>Whole genome shotgun sequence of Actinoplanes auranticolor NBRC 12245.</title>
        <authorList>
            <person name="Komaki H."/>
            <person name="Tamura T."/>
        </authorList>
    </citation>
    <scope>NUCLEOTIDE SEQUENCE</scope>
    <source>
        <strain evidence="2">NBRC 12245</strain>
    </source>
</reference>
<dbReference type="EMBL" id="BOQL01000078">
    <property type="protein sequence ID" value="GIM78886.1"/>
    <property type="molecule type" value="Genomic_DNA"/>
</dbReference>
<dbReference type="Gene3D" id="3.40.50.150">
    <property type="entry name" value="Vaccinia Virus protein VP39"/>
    <property type="match status" value="1"/>
</dbReference>
<comment type="caution">
    <text evidence="2">The sequence shown here is derived from an EMBL/GenBank/DDBJ whole genome shotgun (WGS) entry which is preliminary data.</text>
</comment>
<gene>
    <name evidence="2" type="ORF">Aau02nite_82990</name>
</gene>
<sequence>MVSMLSPEILEYYERGGEHLRLTAGTGRLEFLRTWDVLTRVLPPAPARIVDVGGATGVYARPLAEAGYAVRVIDPVPGHVEAAAALPGVTAALGNARALPEPDAGADAVLLFGPLYHLPRRADRIAAWREAARVVRPGGVVAGAVISRFASLFDGVVKGYYAEPEFVPIVQGALDDGVHRNEGGQSRWFTSAYFHRPEEPAAEATEAGLTGARTVAVEGPLWMTGTRLTEFLADERLTGIMLDMLRRIEDEPSLLGASSHLLTMARRPAP</sequence>
<evidence type="ECO:0000259" key="1">
    <source>
        <dbReference type="Pfam" id="PF08241"/>
    </source>
</evidence>
<organism evidence="2 3">
    <name type="scientific">Actinoplanes auranticolor</name>
    <dbReference type="NCBI Taxonomy" id="47988"/>
    <lineage>
        <taxon>Bacteria</taxon>
        <taxon>Bacillati</taxon>
        <taxon>Actinomycetota</taxon>
        <taxon>Actinomycetes</taxon>
        <taxon>Micromonosporales</taxon>
        <taxon>Micromonosporaceae</taxon>
        <taxon>Actinoplanes</taxon>
    </lineage>
</organism>
<proteinExistence type="predicted"/>
<name>A0A919SUL7_9ACTN</name>
<dbReference type="InterPro" id="IPR013216">
    <property type="entry name" value="Methyltransf_11"/>
</dbReference>
<evidence type="ECO:0000313" key="2">
    <source>
        <dbReference type="EMBL" id="GIM78886.1"/>
    </source>
</evidence>
<keyword evidence="3" id="KW-1185">Reference proteome</keyword>
<feature type="domain" description="Methyltransferase type 11" evidence="1">
    <location>
        <begin position="50"/>
        <end position="141"/>
    </location>
</feature>
<protein>
    <recommendedName>
        <fullName evidence="1">Methyltransferase type 11 domain-containing protein</fullName>
    </recommendedName>
</protein>
<accession>A0A919SUL7</accession>
<dbReference type="Proteomes" id="UP000681340">
    <property type="component" value="Unassembled WGS sequence"/>
</dbReference>
<dbReference type="SUPFAM" id="SSF53335">
    <property type="entry name" value="S-adenosyl-L-methionine-dependent methyltransferases"/>
    <property type="match status" value="1"/>
</dbReference>
<dbReference type="Pfam" id="PF08241">
    <property type="entry name" value="Methyltransf_11"/>
    <property type="match status" value="1"/>
</dbReference>
<dbReference type="InterPro" id="IPR029063">
    <property type="entry name" value="SAM-dependent_MTases_sf"/>
</dbReference>